<evidence type="ECO:0000313" key="3">
    <source>
        <dbReference type="Proteomes" id="UP000729402"/>
    </source>
</evidence>
<sequence length="176" mass="18559">MIEGRAATKEEGIPLIRFEEPRGRWTVEASAGAGGRWRGARGGQRWAAGIGTGGADRVALGSSGVQGGRRGVGRGNRWLAAATGGGREKAGRSSGGSGVERPSDSCATDYWAPRPIRRRPLPPRCSRSSSEFRLARGEGGVLPRSHHARGRPAGRFASSSSPSNSGRRFLRRGTAR</sequence>
<comment type="caution">
    <text evidence="2">The sequence shown here is derived from an EMBL/GenBank/DDBJ whole genome shotgun (WGS) entry which is preliminary data.</text>
</comment>
<dbReference type="AlphaFoldDB" id="A0A8J5VA35"/>
<organism evidence="2 3">
    <name type="scientific">Zizania palustris</name>
    <name type="common">Northern wild rice</name>
    <dbReference type="NCBI Taxonomy" id="103762"/>
    <lineage>
        <taxon>Eukaryota</taxon>
        <taxon>Viridiplantae</taxon>
        <taxon>Streptophyta</taxon>
        <taxon>Embryophyta</taxon>
        <taxon>Tracheophyta</taxon>
        <taxon>Spermatophyta</taxon>
        <taxon>Magnoliopsida</taxon>
        <taxon>Liliopsida</taxon>
        <taxon>Poales</taxon>
        <taxon>Poaceae</taxon>
        <taxon>BOP clade</taxon>
        <taxon>Oryzoideae</taxon>
        <taxon>Oryzeae</taxon>
        <taxon>Zizaniinae</taxon>
        <taxon>Zizania</taxon>
    </lineage>
</organism>
<reference evidence="2" key="1">
    <citation type="journal article" date="2021" name="bioRxiv">
        <title>Whole Genome Assembly and Annotation of Northern Wild Rice, Zizania palustris L., Supports a Whole Genome Duplication in the Zizania Genus.</title>
        <authorList>
            <person name="Haas M."/>
            <person name="Kono T."/>
            <person name="Macchietto M."/>
            <person name="Millas R."/>
            <person name="McGilp L."/>
            <person name="Shao M."/>
            <person name="Duquette J."/>
            <person name="Hirsch C.N."/>
            <person name="Kimball J."/>
        </authorList>
    </citation>
    <scope>NUCLEOTIDE SEQUENCE</scope>
    <source>
        <tissue evidence="2">Fresh leaf tissue</tissue>
    </source>
</reference>
<proteinExistence type="predicted"/>
<dbReference type="EMBL" id="JAAALK010000287">
    <property type="protein sequence ID" value="KAG8057015.1"/>
    <property type="molecule type" value="Genomic_DNA"/>
</dbReference>
<accession>A0A8J5VA35</accession>
<gene>
    <name evidence="2" type="ORF">GUJ93_ZPchr0002g24468</name>
</gene>
<evidence type="ECO:0000313" key="2">
    <source>
        <dbReference type="EMBL" id="KAG8057015.1"/>
    </source>
</evidence>
<keyword evidence="3" id="KW-1185">Reference proteome</keyword>
<feature type="region of interest" description="Disordered" evidence="1">
    <location>
        <begin position="61"/>
        <end position="176"/>
    </location>
</feature>
<name>A0A8J5VA35_ZIZPA</name>
<evidence type="ECO:0000256" key="1">
    <source>
        <dbReference type="SAM" id="MobiDB-lite"/>
    </source>
</evidence>
<feature type="compositionally biased region" description="Low complexity" evidence="1">
    <location>
        <begin position="153"/>
        <end position="167"/>
    </location>
</feature>
<protein>
    <submittedName>
        <fullName evidence="2">Uncharacterized protein</fullName>
    </submittedName>
</protein>
<dbReference type="Proteomes" id="UP000729402">
    <property type="component" value="Unassembled WGS sequence"/>
</dbReference>
<reference evidence="2" key="2">
    <citation type="submission" date="2021-02" db="EMBL/GenBank/DDBJ databases">
        <authorList>
            <person name="Kimball J.A."/>
            <person name="Haas M.W."/>
            <person name="Macchietto M."/>
            <person name="Kono T."/>
            <person name="Duquette J."/>
            <person name="Shao M."/>
        </authorList>
    </citation>
    <scope>NUCLEOTIDE SEQUENCE</scope>
    <source>
        <tissue evidence="2">Fresh leaf tissue</tissue>
    </source>
</reference>
<feature type="compositionally biased region" description="Gly residues" evidence="1">
    <location>
        <begin position="64"/>
        <end position="74"/>
    </location>
</feature>